<evidence type="ECO:0000313" key="6">
    <source>
        <dbReference type="EMBL" id="OWJ54529.1"/>
    </source>
</evidence>
<dbReference type="EMBL" id="NCQP01000004">
    <property type="protein sequence ID" value="OWJ54529.1"/>
    <property type="molecule type" value="Genomic_DNA"/>
</dbReference>
<dbReference type="AlphaFoldDB" id="A0A211YNH3"/>
<organism evidence="6 7">
    <name type="scientific">Pyrodictium delaneyi</name>
    <dbReference type="NCBI Taxonomy" id="1273541"/>
    <lineage>
        <taxon>Archaea</taxon>
        <taxon>Thermoproteota</taxon>
        <taxon>Thermoprotei</taxon>
        <taxon>Desulfurococcales</taxon>
        <taxon>Pyrodictiaceae</taxon>
        <taxon>Pyrodictium</taxon>
    </lineage>
</organism>
<keyword evidence="2" id="KW-0479">Metal-binding</keyword>
<protein>
    <recommendedName>
        <fullName evidence="5">4Fe-4S ferredoxin-type domain-containing protein</fullName>
    </recommendedName>
</protein>
<keyword evidence="3" id="KW-0408">Iron</keyword>
<dbReference type="Proteomes" id="UP000196694">
    <property type="component" value="Unassembled WGS sequence"/>
</dbReference>
<evidence type="ECO:0000256" key="3">
    <source>
        <dbReference type="ARBA" id="ARBA00023004"/>
    </source>
</evidence>
<dbReference type="GO" id="GO:0016651">
    <property type="term" value="F:oxidoreductase activity, acting on NAD(P)H"/>
    <property type="evidence" value="ECO:0007669"/>
    <property type="project" value="InterPro"/>
</dbReference>
<dbReference type="Gene3D" id="3.30.70.3270">
    <property type="match status" value="1"/>
</dbReference>
<evidence type="ECO:0000259" key="5">
    <source>
        <dbReference type="PROSITE" id="PS51379"/>
    </source>
</evidence>
<sequence length="132" mass="14549">MEVVKPRILIMLSELVSNLARRPATIEYGLKTGPTPSGGYRGLHVVDVEKCIGCSLCAIECPPGAIEMKLLPGQENAKRPRRYPVVHYDLCMFCYHCVDICPRHAYKTSNIVPPATANRSSLIGDPLAAEKR</sequence>
<keyword evidence="7" id="KW-1185">Reference proteome</keyword>
<keyword evidence="1" id="KW-0004">4Fe-4S</keyword>
<dbReference type="InterPro" id="IPR017896">
    <property type="entry name" value="4Fe4S_Fe-S-bd"/>
</dbReference>
<keyword evidence="4" id="KW-0411">Iron-sulfur</keyword>
<dbReference type="PROSITE" id="PS00198">
    <property type="entry name" value="4FE4S_FER_1"/>
    <property type="match status" value="2"/>
</dbReference>
<feature type="domain" description="4Fe-4S ferredoxin-type" evidence="5">
    <location>
        <begin position="42"/>
        <end position="71"/>
    </location>
</feature>
<dbReference type="Pfam" id="PF12838">
    <property type="entry name" value="Fer4_7"/>
    <property type="match status" value="1"/>
</dbReference>
<dbReference type="GO" id="GO:0046872">
    <property type="term" value="F:metal ion binding"/>
    <property type="evidence" value="ECO:0007669"/>
    <property type="project" value="UniProtKB-KW"/>
</dbReference>
<accession>A0A211YNH3</accession>
<evidence type="ECO:0000256" key="2">
    <source>
        <dbReference type="ARBA" id="ARBA00022723"/>
    </source>
</evidence>
<feature type="domain" description="4Fe-4S ferredoxin-type" evidence="5">
    <location>
        <begin position="82"/>
        <end position="111"/>
    </location>
</feature>
<evidence type="ECO:0000313" key="7">
    <source>
        <dbReference type="Proteomes" id="UP000196694"/>
    </source>
</evidence>
<evidence type="ECO:0000256" key="4">
    <source>
        <dbReference type="ARBA" id="ARBA00023014"/>
    </source>
</evidence>
<name>A0A211YNH3_9CREN</name>
<dbReference type="InterPro" id="IPR010226">
    <property type="entry name" value="NADH_quinone_OxRdtase_chainI"/>
</dbReference>
<dbReference type="GO" id="GO:0016020">
    <property type="term" value="C:membrane"/>
    <property type="evidence" value="ECO:0007669"/>
    <property type="project" value="InterPro"/>
</dbReference>
<dbReference type="PROSITE" id="PS51379">
    <property type="entry name" value="4FE4S_FER_2"/>
    <property type="match status" value="2"/>
</dbReference>
<dbReference type="GO" id="GO:0051539">
    <property type="term" value="F:4 iron, 4 sulfur cluster binding"/>
    <property type="evidence" value="ECO:0007669"/>
    <property type="project" value="UniProtKB-KW"/>
</dbReference>
<proteinExistence type="predicted"/>
<dbReference type="PANTHER" id="PTHR10849">
    <property type="entry name" value="NADH DEHYDROGENASE UBIQUINONE IRON-SULFUR PROTEIN 8, MITOCHONDRIAL"/>
    <property type="match status" value="1"/>
</dbReference>
<evidence type="ECO:0000256" key="1">
    <source>
        <dbReference type="ARBA" id="ARBA00022485"/>
    </source>
</evidence>
<reference evidence="6 7" key="1">
    <citation type="submission" date="2017-05" db="EMBL/GenBank/DDBJ databases">
        <title>The draft genome of the hyperthermophilic archaeon 'Pyrodictium delaneyi strain Hulk', an iron and nitrate reducer, reveals the capacity for sulfate reduction.</title>
        <authorList>
            <person name="Demey L.M."/>
            <person name="Miller C."/>
            <person name="Manzella M."/>
            <person name="Reguera G."/>
            <person name="Kashefi K."/>
        </authorList>
    </citation>
    <scope>NUCLEOTIDE SEQUENCE [LARGE SCALE GENOMIC DNA]</scope>
    <source>
        <strain evidence="6 7">Hulk</strain>
    </source>
</reference>
<dbReference type="SUPFAM" id="SSF54862">
    <property type="entry name" value="4Fe-4S ferredoxins"/>
    <property type="match status" value="1"/>
</dbReference>
<gene>
    <name evidence="6" type="ORF">Pdsh_06630</name>
</gene>
<comment type="caution">
    <text evidence="6">The sequence shown here is derived from an EMBL/GenBank/DDBJ whole genome shotgun (WGS) entry which is preliminary data.</text>
</comment>
<dbReference type="InterPro" id="IPR017900">
    <property type="entry name" value="4Fe4S_Fe_S_CS"/>
</dbReference>